<gene>
    <name evidence="2" type="ORF">MWH26_16360</name>
</gene>
<dbReference type="EMBL" id="CP095848">
    <property type="protein sequence ID" value="UPL48749.1"/>
    <property type="molecule type" value="Genomic_DNA"/>
</dbReference>
<keyword evidence="3" id="KW-1185">Reference proteome</keyword>
<evidence type="ECO:0000256" key="1">
    <source>
        <dbReference type="SAM" id="Phobius"/>
    </source>
</evidence>
<evidence type="ECO:0000313" key="2">
    <source>
        <dbReference type="EMBL" id="UPL48749.1"/>
    </source>
</evidence>
<dbReference type="RefSeq" id="WP_247975115.1">
    <property type="nucleotide sequence ID" value="NZ_CP095848.1"/>
</dbReference>
<keyword evidence="1" id="KW-0472">Membrane</keyword>
<evidence type="ECO:0000313" key="3">
    <source>
        <dbReference type="Proteomes" id="UP000829647"/>
    </source>
</evidence>
<feature type="transmembrane region" description="Helical" evidence="1">
    <location>
        <begin position="103"/>
        <end position="128"/>
    </location>
</feature>
<organism evidence="2 3">
    <name type="scientific">Hymenobacter sublimis</name>
    <dbReference type="NCBI Taxonomy" id="2933777"/>
    <lineage>
        <taxon>Bacteria</taxon>
        <taxon>Pseudomonadati</taxon>
        <taxon>Bacteroidota</taxon>
        <taxon>Cytophagia</taxon>
        <taxon>Cytophagales</taxon>
        <taxon>Hymenobacteraceae</taxon>
        <taxon>Hymenobacter</taxon>
    </lineage>
</organism>
<accession>A0ABY4JBJ2</accession>
<keyword evidence="1" id="KW-0812">Transmembrane</keyword>
<keyword evidence="1" id="KW-1133">Transmembrane helix</keyword>
<dbReference type="Proteomes" id="UP000829647">
    <property type="component" value="Chromosome"/>
</dbReference>
<sequence>MKKLMRGVLAGSCLLWPVLAVAGEREEKYAFLLTGGVGGVAIGLGMYAFFMILVAALYRRKQVVAGLFALCTIIFLYLEYWSFRLLTFSVNFLQTKQVQPASGHWPVVLKWGLAGVLVLAVAIFVLACRMWRKWHPPRGAAPVTYSAPAEQP</sequence>
<feature type="transmembrane region" description="Helical" evidence="1">
    <location>
        <begin position="30"/>
        <end position="56"/>
    </location>
</feature>
<proteinExistence type="predicted"/>
<name>A0ABY4JBJ2_9BACT</name>
<feature type="transmembrane region" description="Helical" evidence="1">
    <location>
        <begin position="63"/>
        <end position="83"/>
    </location>
</feature>
<protein>
    <submittedName>
        <fullName evidence="2">Uncharacterized protein</fullName>
    </submittedName>
</protein>
<reference evidence="2 3" key="1">
    <citation type="submission" date="2022-04" db="EMBL/GenBank/DDBJ databases">
        <title>Hymenobacter sp. isolated from the air.</title>
        <authorList>
            <person name="Won M."/>
            <person name="Lee C.-M."/>
            <person name="Woen H.-Y."/>
            <person name="Kwon S.-W."/>
        </authorList>
    </citation>
    <scope>NUCLEOTIDE SEQUENCE [LARGE SCALE GENOMIC DNA]</scope>
    <source>
        <strain evidence="3">5516 S-25</strain>
    </source>
</reference>